<evidence type="ECO:0000313" key="2">
    <source>
        <dbReference type="Proteomes" id="UP000515151"/>
    </source>
</evidence>
<feature type="domain" description="ARC105/Med15 mediator subunit C-terminal" evidence="1">
    <location>
        <begin position="12"/>
        <end position="90"/>
    </location>
</feature>
<evidence type="ECO:0000313" key="3">
    <source>
        <dbReference type="RefSeq" id="XP_031373160.1"/>
    </source>
</evidence>
<dbReference type="GeneID" id="116188134"/>
<organism evidence="2 3">
    <name type="scientific">Punica granatum</name>
    <name type="common">Pomegranate</name>
    <dbReference type="NCBI Taxonomy" id="22663"/>
    <lineage>
        <taxon>Eukaryota</taxon>
        <taxon>Viridiplantae</taxon>
        <taxon>Streptophyta</taxon>
        <taxon>Embryophyta</taxon>
        <taxon>Tracheophyta</taxon>
        <taxon>Spermatophyta</taxon>
        <taxon>Magnoliopsida</taxon>
        <taxon>eudicotyledons</taxon>
        <taxon>Gunneridae</taxon>
        <taxon>Pentapetalae</taxon>
        <taxon>rosids</taxon>
        <taxon>malvids</taxon>
        <taxon>Myrtales</taxon>
        <taxon>Lythraceae</taxon>
        <taxon>Punica</taxon>
    </lineage>
</organism>
<dbReference type="PANTHER" id="PTHR33137">
    <property type="entry name" value="MEDIATOR OF RNA POLYMERASE II TRANSCRIPTION SUBUNIT 15A-RELATED"/>
    <property type="match status" value="1"/>
</dbReference>
<keyword evidence="2" id="KW-1185">Reference proteome</keyword>
<dbReference type="GO" id="GO:0031490">
    <property type="term" value="F:chromatin DNA binding"/>
    <property type="evidence" value="ECO:0007669"/>
    <property type="project" value="InterPro"/>
</dbReference>
<dbReference type="Proteomes" id="UP000515151">
    <property type="component" value="Chromosome 8"/>
</dbReference>
<accession>A0A6P8BSK4</accession>
<dbReference type="AlphaFoldDB" id="A0A6P8BSK4"/>
<dbReference type="InterPro" id="IPR044661">
    <property type="entry name" value="MED15a/b/c-like"/>
</dbReference>
<reference evidence="2" key="1">
    <citation type="journal article" date="2020" name="Plant Biotechnol. J.">
        <title>The pomegranate (Punica granatum L.) draft genome dissects genetic divergence between soft- and hard-seeded cultivars.</title>
        <authorList>
            <person name="Luo X."/>
            <person name="Li H."/>
            <person name="Wu Z."/>
            <person name="Yao W."/>
            <person name="Zhao P."/>
            <person name="Cao D."/>
            <person name="Yu H."/>
            <person name="Li K."/>
            <person name="Poudel K."/>
            <person name="Zhao D."/>
            <person name="Zhang F."/>
            <person name="Xia X."/>
            <person name="Chen L."/>
            <person name="Wang Q."/>
            <person name="Jing D."/>
            <person name="Cao S."/>
        </authorList>
    </citation>
    <scope>NUCLEOTIDE SEQUENCE [LARGE SCALE GENOMIC DNA]</scope>
    <source>
        <strain evidence="2">cv. Tunisia</strain>
    </source>
</reference>
<protein>
    <submittedName>
        <fullName evidence="3">Mediator of RNA polymerase II transcription subunit 15a-like isoform X2</fullName>
    </submittedName>
</protein>
<dbReference type="GO" id="GO:0003713">
    <property type="term" value="F:transcription coactivator activity"/>
    <property type="evidence" value="ECO:0007669"/>
    <property type="project" value="InterPro"/>
</dbReference>
<dbReference type="Pfam" id="PF21539">
    <property type="entry name" value="Med15_C"/>
    <property type="match status" value="1"/>
</dbReference>
<sequence>MLFQCCVSQPGLEVIVRSAQLSPIQPLRLLVPSNYLNCSPVLLDKFPVEVSKEYEDLSAKAKSRFSISLRRLSQLMSLKDIARTWDNCSRAVILEYAEQSGGGSFSSKYGTWENIQTAT</sequence>
<name>A0A6P8BSK4_PUNGR</name>
<proteinExistence type="predicted"/>
<evidence type="ECO:0000259" key="1">
    <source>
        <dbReference type="Pfam" id="PF21539"/>
    </source>
</evidence>
<gene>
    <name evidence="3" type="primary">LOC116188134</name>
</gene>
<dbReference type="PANTHER" id="PTHR33137:SF4">
    <property type="entry name" value="MEDIATOR OF RNA POLYMERASE II TRANSCRIPTION SUBUNIT 15A-RELATED"/>
    <property type="match status" value="1"/>
</dbReference>
<dbReference type="RefSeq" id="XP_031373160.1">
    <property type="nucleotide sequence ID" value="XM_031517300.1"/>
</dbReference>
<dbReference type="InterPro" id="IPR048386">
    <property type="entry name" value="Med15_C"/>
</dbReference>
<reference evidence="3" key="2">
    <citation type="submission" date="2025-08" db="UniProtKB">
        <authorList>
            <consortium name="RefSeq"/>
        </authorList>
    </citation>
    <scope>IDENTIFICATION</scope>
    <source>
        <tissue evidence="3">Leaf</tissue>
    </source>
</reference>